<dbReference type="AlphaFoldDB" id="A0AAE1KS66"/>
<organism evidence="4 5">
    <name type="scientific">Petrolisthes cinctipes</name>
    <name type="common">Flat porcelain crab</name>
    <dbReference type="NCBI Taxonomy" id="88211"/>
    <lineage>
        <taxon>Eukaryota</taxon>
        <taxon>Metazoa</taxon>
        <taxon>Ecdysozoa</taxon>
        <taxon>Arthropoda</taxon>
        <taxon>Crustacea</taxon>
        <taxon>Multicrustacea</taxon>
        <taxon>Malacostraca</taxon>
        <taxon>Eumalacostraca</taxon>
        <taxon>Eucarida</taxon>
        <taxon>Decapoda</taxon>
        <taxon>Pleocyemata</taxon>
        <taxon>Anomura</taxon>
        <taxon>Galatheoidea</taxon>
        <taxon>Porcellanidae</taxon>
        <taxon>Petrolisthes</taxon>
    </lineage>
</organism>
<feature type="region of interest" description="Disordered" evidence="1">
    <location>
        <begin position="703"/>
        <end position="776"/>
    </location>
</feature>
<feature type="compositionally biased region" description="Polar residues" evidence="1">
    <location>
        <begin position="741"/>
        <end position="769"/>
    </location>
</feature>
<gene>
    <name evidence="4" type="ORF">Pcinc_014014</name>
</gene>
<evidence type="ECO:0000256" key="1">
    <source>
        <dbReference type="SAM" id="MobiDB-lite"/>
    </source>
</evidence>
<feature type="transmembrane region" description="Helical" evidence="2">
    <location>
        <begin position="617"/>
        <end position="638"/>
    </location>
</feature>
<evidence type="ECO:0000313" key="5">
    <source>
        <dbReference type="Proteomes" id="UP001286313"/>
    </source>
</evidence>
<evidence type="ECO:0000313" key="4">
    <source>
        <dbReference type="EMBL" id="KAK3881542.1"/>
    </source>
</evidence>
<proteinExistence type="predicted"/>
<keyword evidence="2" id="KW-1133">Transmembrane helix</keyword>
<sequence>MATHWLVMMCLLMVRCSNASFDLDQQNIRVDQQQLVEENHLLWENLGIQPYNDDDNKVNVEIIKEKLLIKDNEGPKNFIARPRNVDLNFFKSTIKKSIRKKKHEAQQHINGGTVDEENRSWRRPRRTERSVQNQDEVEAACECVRTQCHRREEFGPVIIRGECYNSITKHRGQRSADPDYELPPPIFETEDEEGGMRCAGDRPLILLSSGHRSRLSLSDVPEVLVCPGSLAPYLQQLIINRVPQVKVGRGSLQPRHMGFTLSVTGSGMNGKLILPEDGLKVDTGEVREYGSELTGVLVEAEADDVKPAVIPMEVKVEVRNVSGVHLDGRSVVAPSVSVLIEGATLATFASNAIIPYSTAEVSSLNVSATDHITLGSRSAAVGMFIVQKVGKLHIQGSGIHIINLGNFSEGGLVDIREVSELVLEESAINYPRGGSLYMQNVLVNHAGRRAVTTGTFILPLPLLTNVTLKHVVFENSDPIAFCLPALYAALTDLVVLRGVGVEDEKAVCVSAAGDLHTTTVRDVTGDSAVASAVVACTSQQPSLTICHDPLCLPCHPTSPTEVPTSAAVTNTSEITEVSSQVITSNPPDDATTTTITTTTNLNTLESLSAERDGLPPYVLPLLLVSTLVILALFTYCVYKIHKRGKQAEYKVPRTTPRQTFPCTIVTRDTLNTPPTQSRPANCLAPSHHPCRLQPHRTEMYVGFNANPPQCPEDNSSIQDSYGSERASVASQDSYPSHHHSSLATPTCSPQLRTNDLSADQTSSVGNSQDLPPYGYY</sequence>
<feature type="region of interest" description="Disordered" evidence="1">
    <location>
        <begin position="100"/>
        <end position="132"/>
    </location>
</feature>
<keyword evidence="2" id="KW-0812">Transmembrane</keyword>
<evidence type="ECO:0000256" key="2">
    <source>
        <dbReference type="SAM" id="Phobius"/>
    </source>
</evidence>
<keyword evidence="5" id="KW-1185">Reference proteome</keyword>
<accession>A0AAE1KS66</accession>
<evidence type="ECO:0000256" key="3">
    <source>
        <dbReference type="SAM" id="SignalP"/>
    </source>
</evidence>
<feature type="chain" id="PRO_5042041266" evidence="3">
    <location>
        <begin position="20"/>
        <end position="776"/>
    </location>
</feature>
<name>A0AAE1KS66_PETCI</name>
<keyword evidence="2" id="KW-0472">Membrane</keyword>
<reference evidence="4" key="1">
    <citation type="submission" date="2023-10" db="EMBL/GenBank/DDBJ databases">
        <title>Genome assemblies of two species of porcelain crab, Petrolisthes cinctipes and Petrolisthes manimaculis (Anomura: Porcellanidae).</title>
        <authorList>
            <person name="Angst P."/>
        </authorList>
    </citation>
    <scope>NUCLEOTIDE SEQUENCE</scope>
    <source>
        <strain evidence="4">PB745_01</strain>
        <tissue evidence="4">Gill</tissue>
    </source>
</reference>
<keyword evidence="3" id="KW-0732">Signal</keyword>
<protein>
    <submittedName>
        <fullName evidence="4">Uncharacterized protein</fullName>
    </submittedName>
</protein>
<dbReference type="EMBL" id="JAWQEG010001204">
    <property type="protein sequence ID" value="KAK3881542.1"/>
    <property type="molecule type" value="Genomic_DNA"/>
</dbReference>
<dbReference type="Proteomes" id="UP001286313">
    <property type="component" value="Unassembled WGS sequence"/>
</dbReference>
<comment type="caution">
    <text evidence="4">The sequence shown here is derived from an EMBL/GenBank/DDBJ whole genome shotgun (WGS) entry which is preliminary data.</text>
</comment>
<feature type="signal peptide" evidence="3">
    <location>
        <begin position="1"/>
        <end position="19"/>
    </location>
</feature>
<feature type="compositionally biased region" description="Polar residues" evidence="1">
    <location>
        <begin position="712"/>
        <end position="721"/>
    </location>
</feature>